<dbReference type="SUPFAM" id="SSF52922">
    <property type="entry name" value="TK C-terminal domain-like"/>
    <property type="match status" value="1"/>
</dbReference>
<dbReference type="GO" id="GO:0003838">
    <property type="term" value="F:sterol 24-C-methyltransferase activity"/>
    <property type="evidence" value="ECO:0007669"/>
    <property type="project" value="UniProtKB-ARBA"/>
</dbReference>
<evidence type="ECO:0000256" key="6">
    <source>
        <dbReference type="ARBA" id="ARBA00022691"/>
    </source>
</evidence>
<dbReference type="GO" id="GO:0006696">
    <property type="term" value="P:ergosterol biosynthetic process"/>
    <property type="evidence" value="ECO:0007669"/>
    <property type="project" value="UniProtKB-ARBA"/>
</dbReference>
<dbReference type="PANTHER" id="PTHR11624:SF96">
    <property type="entry name" value="PYRUVATE DEHYDROGENASE E1 COMPONENT SUBUNIT BETA, MITOCHONDRIAL"/>
    <property type="match status" value="1"/>
</dbReference>
<dbReference type="Gene3D" id="3.40.50.920">
    <property type="match status" value="1"/>
</dbReference>
<keyword evidence="11" id="KW-0560">Oxidoreductase</keyword>
<keyword evidence="9 22" id="KW-0752">Steroid biosynthesis</keyword>
<keyword evidence="14 22" id="KW-0443">Lipid metabolism</keyword>
<keyword evidence="12 22" id="KW-0756">Sterol biosynthesis</keyword>
<dbReference type="Pfam" id="PF02779">
    <property type="entry name" value="Transket_pyr"/>
    <property type="match status" value="1"/>
</dbReference>
<evidence type="ECO:0000256" key="1">
    <source>
        <dbReference type="ARBA" id="ARBA00001964"/>
    </source>
</evidence>
<dbReference type="InterPro" id="IPR013705">
    <property type="entry name" value="Sterol_MeTrfase_C"/>
</dbReference>
<keyword evidence="3 22" id="KW-0444">Lipid biosynthesis</keyword>
<dbReference type="Gene3D" id="3.40.50.150">
    <property type="entry name" value="Vaccinia Virus protein VP39"/>
    <property type="match status" value="1"/>
</dbReference>
<evidence type="ECO:0000256" key="2">
    <source>
        <dbReference type="ARBA" id="ARBA00004173"/>
    </source>
</evidence>
<evidence type="ECO:0000256" key="3">
    <source>
        <dbReference type="ARBA" id="ARBA00022516"/>
    </source>
</evidence>
<dbReference type="InterPro" id="IPR030384">
    <property type="entry name" value="MeTrfase_SMT"/>
</dbReference>
<evidence type="ECO:0000313" key="26">
    <source>
        <dbReference type="Proteomes" id="UP000756921"/>
    </source>
</evidence>
<dbReference type="Pfam" id="PF02780">
    <property type="entry name" value="Transketolase_C"/>
    <property type="match status" value="1"/>
</dbReference>
<evidence type="ECO:0000256" key="19">
    <source>
        <dbReference type="ARBA" id="ARBA00029435"/>
    </source>
</evidence>
<dbReference type="GO" id="GO:0006086">
    <property type="term" value="P:pyruvate decarboxylation to acetyl-CoA"/>
    <property type="evidence" value="ECO:0007669"/>
    <property type="project" value="InterPro"/>
</dbReference>
<comment type="similarity">
    <text evidence="20 21 22">Belongs to the class I-like SAM-binding methyltransferase superfamily. Erg6/SMT family.</text>
</comment>
<evidence type="ECO:0000256" key="9">
    <source>
        <dbReference type="ARBA" id="ARBA00022955"/>
    </source>
</evidence>
<dbReference type="GO" id="GO:0004739">
    <property type="term" value="F:pyruvate dehydrogenase (acetyl-transferring) activity"/>
    <property type="evidence" value="ECO:0007669"/>
    <property type="project" value="InterPro"/>
</dbReference>
<dbReference type="SUPFAM" id="SSF52518">
    <property type="entry name" value="Thiamin diphosphate-binding fold (THDP-binding)"/>
    <property type="match status" value="1"/>
</dbReference>
<dbReference type="PANTHER" id="PTHR11624">
    <property type="entry name" value="DEHYDROGENASE RELATED"/>
    <property type="match status" value="1"/>
</dbReference>
<evidence type="ECO:0000256" key="13">
    <source>
        <dbReference type="ARBA" id="ARBA00023052"/>
    </source>
</evidence>
<dbReference type="CDD" id="cd02440">
    <property type="entry name" value="AdoMet_MTases"/>
    <property type="match status" value="1"/>
</dbReference>
<name>A0A9P6GR78_9PLEO</name>
<dbReference type="EC" id="2.1.1.-" evidence="22"/>
<accession>A0A9P6GR78</accession>
<evidence type="ECO:0000256" key="18">
    <source>
        <dbReference type="ARBA" id="ARBA00023317"/>
    </source>
</evidence>
<evidence type="ECO:0000256" key="12">
    <source>
        <dbReference type="ARBA" id="ARBA00023011"/>
    </source>
</evidence>
<evidence type="ECO:0000256" key="5">
    <source>
        <dbReference type="ARBA" id="ARBA00022679"/>
    </source>
</evidence>
<dbReference type="FunFam" id="3.40.50.970:FF:000006">
    <property type="entry name" value="Pyruvate dehydrogenase E1 component subunit beta"/>
    <property type="match status" value="1"/>
</dbReference>
<evidence type="ECO:0000256" key="11">
    <source>
        <dbReference type="ARBA" id="ARBA00023002"/>
    </source>
</evidence>
<dbReference type="GO" id="GO:0032259">
    <property type="term" value="P:methylation"/>
    <property type="evidence" value="ECO:0007669"/>
    <property type="project" value="UniProtKB-KW"/>
</dbReference>
<keyword evidence="26" id="KW-1185">Reference proteome</keyword>
<evidence type="ECO:0000256" key="15">
    <source>
        <dbReference type="ARBA" id="ARBA00023128"/>
    </source>
</evidence>
<evidence type="ECO:0000256" key="14">
    <source>
        <dbReference type="ARBA" id="ARBA00023098"/>
    </source>
</evidence>
<evidence type="ECO:0000256" key="22">
    <source>
        <dbReference type="RuleBase" id="RU362025"/>
    </source>
</evidence>
<dbReference type="InterPro" id="IPR005475">
    <property type="entry name" value="Transketolase-like_Pyr-bd"/>
</dbReference>
<dbReference type="FunFam" id="3.40.50.150:FF:000121">
    <property type="entry name" value="Sterol 24-C-methyltransferase"/>
    <property type="match status" value="1"/>
</dbReference>
<dbReference type="OrthoDB" id="540004at2759"/>
<feature type="domain" description="SAM-dependent methyltransferase Erg6/SMT-type" evidence="24">
    <location>
        <begin position="81"/>
        <end position="377"/>
    </location>
</feature>
<dbReference type="Pfam" id="PF08498">
    <property type="entry name" value="Sterol_MT_C"/>
    <property type="match status" value="1"/>
</dbReference>
<evidence type="ECO:0000259" key="24">
    <source>
        <dbReference type="PROSITE" id="PS51685"/>
    </source>
</evidence>
<keyword evidence="15" id="KW-0496">Mitochondrion</keyword>
<evidence type="ECO:0000256" key="10">
    <source>
        <dbReference type="ARBA" id="ARBA00022958"/>
    </source>
</evidence>
<gene>
    <name evidence="25" type="ORF">PMIN01_02966</name>
</gene>
<dbReference type="NCBIfam" id="NF008854">
    <property type="entry name" value="PRK11892.1"/>
    <property type="match status" value="1"/>
</dbReference>
<evidence type="ECO:0000256" key="20">
    <source>
        <dbReference type="ARBA" id="ARBA00038188"/>
    </source>
</evidence>
<comment type="caution">
    <text evidence="25">The sequence shown here is derived from an EMBL/GenBank/DDBJ whole genome shotgun (WGS) entry which is preliminary data.</text>
</comment>
<organism evidence="25 26">
    <name type="scientific">Paraphaeosphaeria minitans</name>
    <dbReference type="NCBI Taxonomy" id="565426"/>
    <lineage>
        <taxon>Eukaryota</taxon>
        <taxon>Fungi</taxon>
        <taxon>Dikarya</taxon>
        <taxon>Ascomycota</taxon>
        <taxon>Pezizomycotina</taxon>
        <taxon>Dothideomycetes</taxon>
        <taxon>Pleosporomycetidae</taxon>
        <taxon>Pleosporales</taxon>
        <taxon>Massarineae</taxon>
        <taxon>Didymosphaeriaceae</taxon>
        <taxon>Paraphaeosphaeria</taxon>
    </lineage>
</organism>
<dbReference type="SMART" id="SM00861">
    <property type="entry name" value="Transket_pyr"/>
    <property type="match status" value="1"/>
</dbReference>
<dbReference type="InterPro" id="IPR027110">
    <property type="entry name" value="PDHB_mito-type"/>
</dbReference>
<keyword evidence="16 22" id="KW-1207">Sterol metabolism</keyword>
<dbReference type="InterPro" id="IPR033248">
    <property type="entry name" value="Transketolase_C"/>
</dbReference>
<keyword evidence="18" id="KW-0670">Pyruvate</keyword>
<comment type="function">
    <text evidence="22">Catalyzes the transfer of methyl groups from S-adenosyl-methionine to the C-24 of sterols.</text>
</comment>
<dbReference type="Proteomes" id="UP000756921">
    <property type="component" value="Unassembled WGS sequence"/>
</dbReference>
<feature type="region of interest" description="Disordered" evidence="23">
    <location>
        <begin position="1"/>
        <end position="30"/>
    </location>
</feature>
<dbReference type="GO" id="GO:0046872">
    <property type="term" value="F:metal ion binding"/>
    <property type="evidence" value="ECO:0007669"/>
    <property type="project" value="UniProtKB-KW"/>
</dbReference>
<feature type="compositionally biased region" description="Basic and acidic residues" evidence="23">
    <location>
        <begin position="1"/>
        <end position="19"/>
    </location>
</feature>
<sequence length="814" mass="89626">MSPVALEKEDHSRDADFNKAMHGQSAQAHGGMNAMLRKDKAAQQAAVDEYFKHWDNKAATDETDETRKARRDEYATLTRHYYNLATDLYEYGWGQSFHFCRYAYGEPFYQAIARHEHYLAHKMGLTDNMRVLDVGCGVGGPAREIVKFANVNVVGLNNNDYQIERATRYAEKEGLSHKLKFTKGDFMQMSFPDNSFDAVYAIEATVHAPSLEGIYSEIFRVLKPGGVFGVYEWLMTDKYDNDNPEHREIRLGIEIGDGISNMEKIEVALKAMKTAGFVLEHHEDLADRDEDPAPWYWPISGQTKYIQTIGDIPTILRMTKIGRGLVHRFVGALETIGIAPRGTQKTADSLALAADCLVAGGRQKLFTPMYLMVGRKPKARAANAANSRRVGARCARRLVPLQRTQQLIEPDPENLRGSKLLTTVNTFRIPPTQTGHLSPAALAHFYLTLPSRRSNGCLQAPPPGSPPAPITPSIVTRRYASDGGSKEMTVREALNEAMAEEMEANDKVFVLGEEVAQYNGAYKVTKGLLDRFGERRVIDSPITESGFAGLCVGAALAGLHPVCEFMTFNFAMQAIDQVINSGAKTHYMSGGIQPCNITFRGPNGFASGVAAQHSQDYTAWYGSIPGLKVVAPYSAEDAKGLLKAAIRDPNPVVVLENELLYGLSFPMSEAAQKDDFVIPIGKAKIERPGKDLTMVTLSRCVGQSLVAAEQLKSQYGVEAEVINLRSIKPLDVEAIIKSVKKTGHLLVVESGYPSFGVASEIMALACEYGFDYLKAPPARVTGAEVPTPYAQKLEEMSFPSEELITSYAAKLLRV</sequence>
<dbReference type="Gene3D" id="3.40.50.970">
    <property type="match status" value="1"/>
</dbReference>
<evidence type="ECO:0000256" key="7">
    <source>
        <dbReference type="ARBA" id="ARBA00022723"/>
    </source>
</evidence>
<dbReference type="InterPro" id="IPR029061">
    <property type="entry name" value="THDP-binding"/>
</dbReference>
<keyword evidence="13" id="KW-0786">Thiamine pyrophosphate</keyword>
<dbReference type="CDD" id="cd07036">
    <property type="entry name" value="TPP_PYR_E1-PDHc-beta_like"/>
    <property type="match status" value="1"/>
</dbReference>
<evidence type="ECO:0000256" key="17">
    <source>
        <dbReference type="ARBA" id="ARBA00023221"/>
    </source>
</evidence>
<dbReference type="InterPro" id="IPR029063">
    <property type="entry name" value="SAM-dependent_MTases_sf"/>
</dbReference>
<dbReference type="GO" id="GO:0005739">
    <property type="term" value="C:mitochondrion"/>
    <property type="evidence" value="ECO:0007669"/>
    <property type="project" value="UniProtKB-SubCell"/>
</dbReference>
<comment type="cofactor">
    <cofactor evidence="1">
        <name>thiamine diphosphate</name>
        <dbReference type="ChEBI" id="CHEBI:58937"/>
    </cofactor>
</comment>
<dbReference type="EMBL" id="WJXW01000002">
    <property type="protein sequence ID" value="KAF9740331.1"/>
    <property type="molecule type" value="Genomic_DNA"/>
</dbReference>
<evidence type="ECO:0000256" key="21">
    <source>
        <dbReference type="PROSITE-ProRule" id="PRU01022"/>
    </source>
</evidence>
<comment type="pathway">
    <text evidence="19">Steroid metabolism; ergosterol biosynthesis.</text>
</comment>
<reference evidence="25" key="1">
    <citation type="journal article" date="2020" name="Mol. Plant Microbe Interact.">
        <title>Genome Sequence of the Biocontrol Agent Coniothyrium minitans strain Conio (IMI 134523).</title>
        <authorList>
            <person name="Patel D."/>
            <person name="Shittu T.A."/>
            <person name="Baroncelli R."/>
            <person name="Muthumeenakshi S."/>
            <person name="Osborne T.H."/>
            <person name="Janganan T.K."/>
            <person name="Sreenivasaprasad S."/>
        </authorList>
    </citation>
    <scope>NUCLEOTIDE SEQUENCE</scope>
    <source>
        <strain evidence="25">Conio</strain>
    </source>
</reference>
<dbReference type="InterPro" id="IPR009014">
    <property type="entry name" value="Transketo_C/PFOR_II"/>
</dbReference>
<dbReference type="SUPFAM" id="SSF53335">
    <property type="entry name" value="S-adenosyl-L-methionine-dependent methyltransferases"/>
    <property type="match status" value="1"/>
</dbReference>
<keyword evidence="6 21" id="KW-0949">S-adenosyl-L-methionine</keyword>
<keyword evidence="17 22" id="KW-0753">Steroid metabolism</keyword>
<keyword evidence="5 21" id="KW-0808">Transferase</keyword>
<dbReference type="FunFam" id="3.40.50.920:FF:000001">
    <property type="entry name" value="Pyruvate dehydrogenase E1 beta subunit"/>
    <property type="match status" value="1"/>
</dbReference>
<evidence type="ECO:0000256" key="8">
    <source>
        <dbReference type="ARBA" id="ARBA00022946"/>
    </source>
</evidence>
<protein>
    <recommendedName>
        <fullName evidence="22">Sterol 24-C-methyltransferase</fullName>
        <ecNumber evidence="22">2.1.1.-</ecNumber>
    </recommendedName>
    <alternativeName>
        <fullName evidence="22">Delta(24)-sterol C-methyltransferase</fullName>
    </alternativeName>
</protein>
<keyword evidence="7" id="KW-0479">Metal-binding</keyword>
<dbReference type="PROSITE" id="PS51685">
    <property type="entry name" value="SAM_MT_ERG6_SMT"/>
    <property type="match status" value="1"/>
</dbReference>
<keyword evidence="4 21" id="KW-0489">Methyltransferase</keyword>
<dbReference type="AlphaFoldDB" id="A0A9P6GR78"/>
<proteinExistence type="inferred from homology"/>
<dbReference type="NCBIfam" id="NF006667">
    <property type="entry name" value="PRK09212.1"/>
    <property type="match status" value="1"/>
</dbReference>
<dbReference type="Pfam" id="PF08241">
    <property type="entry name" value="Methyltransf_11"/>
    <property type="match status" value="1"/>
</dbReference>
<evidence type="ECO:0000256" key="16">
    <source>
        <dbReference type="ARBA" id="ARBA00023166"/>
    </source>
</evidence>
<keyword evidence="10" id="KW-0630">Potassium</keyword>
<comment type="subcellular location">
    <subcellularLocation>
        <location evidence="2">Mitochondrion</location>
    </subcellularLocation>
</comment>
<evidence type="ECO:0000313" key="25">
    <source>
        <dbReference type="EMBL" id="KAF9740331.1"/>
    </source>
</evidence>
<evidence type="ECO:0000256" key="23">
    <source>
        <dbReference type="SAM" id="MobiDB-lite"/>
    </source>
</evidence>
<dbReference type="InterPro" id="IPR013216">
    <property type="entry name" value="Methyltransf_11"/>
</dbReference>
<evidence type="ECO:0000256" key="4">
    <source>
        <dbReference type="ARBA" id="ARBA00022603"/>
    </source>
</evidence>
<keyword evidence="8" id="KW-0809">Transit peptide</keyword>